<reference evidence="12" key="2">
    <citation type="submission" date="2025-08" db="UniProtKB">
        <authorList>
            <consortium name="Ensembl"/>
        </authorList>
    </citation>
    <scope>IDENTIFICATION</scope>
    <source>
        <strain evidence="12">Brown Norway</strain>
    </source>
</reference>
<feature type="domain" description="Radical SAM core" evidence="11">
    <location>
        <begin position="303"/>
        <end position="557"/>
    </location>
</feature>
<dbReference type="SFLD" id="SFLDF00413">
    <property type="entry name" value="CDK5RAP1"/>
    <property type="match status" value="1"/>
</dbReference>
<keyword evidence="7" id="KW-0411">Iron-sulfur</keyword>
<dbReference type="InterPro" id="IPR006638">
    <property type="entry name" value="Elp3/MiaA/NifB-like_rSAM"/>
</dbReference>
<dbReference type="GeneTree" id="ENSGT00940000160361"/>
<dbReference type="Pfam" id="PF04055">
    <property type="entry name" value="Radical_SAM"/>
    <property type="match status" value="1"/>
</dbReference>
<dbReference type="SFLD" id="SFLDS00029">
    <property type="entry name" value="Radical_SAM"/>
    <property type="match status" value="1"/>
</dbReference>
<evidence type="ECO:0000259" key="9">
    <source>
        <dbReference type="PROSITE" id="PS50926"/>
    </source>
</evidence>
<dbReference type="PROSITE" id="PS50926">
    <property type="entry name" value="TRAM"/>
    <property type="match status" value="1"/>
</dbReference>
<dbReference type="SUPFAM" id="SSF102114">
    <property type="entry name" value="Radical SAM enzymes"/>
    <property type="match status" value="1"/>
</dbReference>
<evidence type="ECO:0000256" key="4">
    <source>
        <dbReference type="ARBA" id="ARBA00022691"/>
    </source>
</evidence>
<evidence type="ECO:0000256" key="8">
    <source>
        <dbReference type="SAM" id="MobiDB-lite"/>
    </source>
</evidence>
<dbReference type="HAMAP" id="MF_01864">
    <property type="entry name" value="tRNA_metthiotr_MiaB"/>
    <property type="match status" value="1"/>
</dbReference>
<gene>
    <name evidence="12" type="primary">Cdk5rap1</name>
</gene>
<feature type="region of interest" description="Disordered" evidence="8">
    <location>
        <begin position="130"/>
        <end position="150"/>
    </location>
</feature>
<dbReference type="SFLD" id="SFLDG01082">
    <property type="entry name" value="B12-binding_domain_containing"/>
    <property type="match status" value="1"/>
</dbReference>
<dbReference type="InterPro" id="IPR013848">
    <property type="entry name" value="Methylthiotransferase_N"/>
</dbReference>
<dbReference type="Gene3D" id="3.40.50.12160">
    <property type="entry name" value="Methylthiotransferase, N-terminal domain"/>
    <property type="match status" value="1"/>
</dbReference>
<evidence type="ECO:0007829" key="14">
    <source>
        <dbReference type="PeptideAtlas" id="A0ABK0M4V6"/>
    </source>
</evidence>
<evidence type="ECO:0000259" key="11">
    <source>
        <dbReference type="PROSITE" id="PS51918"/>
    </source>
</evidence>
<keyword evidence="3" id="KW-0004">4Fe-4S</keyword>
<feature type="domain" description="TRAM" evidence="9">
    <location>
        <begin position="560"/>
        <end position="635"/>
    </location>
</feature>
<dbReference type="SFLD" id="SFLDF00273">
    <property type="entry name" value="(dimethylallyl)adenosine_tRNA"/>
    <property type="match status" value="1"/>
</dbReference>
<dbReference type="SFLD" id="SFLDG01061">
    <property type="entry name" value="methylthiotransferase"/>
    <property type="match status" value="1"/>
</dbReference>
<dbReference type="Pfam" id="PF00919">
    <property type="entry name" value="UPF0004"/>
    <property type="match status" value="1"/>
</dbReference>
<name>A0ABK0M4V6_RAT</name>
<dbReference type="Gene3D" id="3.80.30.20">
    <property type="entry name" value="tm_1862 like domain"/>
    <property type="match status" value="1"/>
</dbReference>
<dbReference type="PROSITE" id="PS01278">
    <property type="entry name" value="MTTASE_RADICAL"/>
    <property type="match status" value="1"/>
</dbReference>
<protein>
    <submittedName>
        <fullName evidence="12">CDK5 regulatory subunit associated protein 1</fullName>
    </submittedName>
</protein>
<evidence type="ECO:0000313" key="13">
    <source>
        <dbReference type="Proteomes" id="UP000002494"/>
    </source>
</evidence>
<comment type="similarity">
    <text evidence="2">Belongs to the methylthiotransferase family. MiaB subfamily.</text>
</comment>
<dbReference type="SMART" id="SM00729">
    <property type="entry name" value="Elp3"/>
    <property type="match status" value="1"/>
</dbReference>
<dbReference type="InterPro" id="IPR020612">
    <property type="entry name" value="Methylthiotransferase_CS"/>
</dbReference>
<feature type="domain" description="MTTase N-terminal" evidence="10">
    <location>
        <begin position="159"/>
        <end position="279"/>
    </location>
</feature>
<dbReference type="Pfam" id="PF01938">
    <property type="entry name" value="TRAM"/>
    <property type="match status" value="1"/>
</dbReference>
<evidence type="ECO:0000259" key="10">
    <source>
        <dbReference type="PROSITE" id="PS51449"/>
    </source>
</evidence>
<dbReference type="InterPro" id="IPR007197">
    <property type="entry name" value="rSAM"/>
</dbReference>
<sequence length="648" mass="73119">MSLAKSQRPSKALAFPLVEQRWGSDRPHRWLWGSCELLRAFTRRRGHAQHSRAWMRLRTAGAMHPLQRVFRAQRLSAPLTSMCWVLLRTFRAHNSTSCPDPEGKSSEGVQKDFSSRLATGPTFQHFLRSASVPQEKPSSPEVEDPPPYLSGDELLGRQRKVYLETYGCQMNVNDTEIAWSILQKSGYLRTSNLQEADVILLVTCSIREKAEQTIWNRLHQLKVLKAKRPRSRVPLRIGILGCMAERLKGEILNREKMVDLLAGPDAYRDLPRLLAVVESGQQAANVLLSLDETYADIMPVQTSPSATSAFVSIMRGCDNMCSYCIVPFTRGRERSRPVASILDEVRKLSEQGLKEVTLLGQNVNSFRDNSEVQFSSTGSANLSRGFTTNYKPKQGGLRFSHLLDQVSRIDPEMRIRFTSPHPKDFPDEVLQLIRERHNICKQIHLPAQSGSSRVLEAMRRGYSREAYVALVHHIREAIPGVGLSSDFITGFCGETEDDHLQTVSLLREVQYNTGFLFAYSMRQKTRAYHRLKDDVPEEVKLRRLEELITVFREEASKVNATSVGCTQLVLVEGFSKRSTTDLCGRNDANLKVIFPDAEVEDITDPGLKVRAQPGDYVLVKIISASSQTLKGHILCRTTMKDSSMNCLT</sequence>
<dbReference type="Ensembl" id="ENSRNOT00000150058.1">
    <property type="protein sequence ID" value="ENSRNOP00000110028.1"/>
    <property type="gene ID" value="ENSRNOG00000015696.8"/>
</dbReference>
<dbReference type="NCBIfam" id="TIGR01574">
    <property type="entry name" value="miaB-methiolase"/>
    <property type="match status" value="1"/>
</dbReference>
<dbReference type="PROSITE" id="PS51449">
    <property type="entry name" value="MTTASE_N"/>
    <property type="match status" value="1"/>
</dbReference>
<dbReference type="NCBIfam" id="TIGR00089">
    <property type="entry name" value="MiaB/RimO family radical SAM methylthiotransferase"/>
    <property type="match status" value="1"/>
</dbReference>
<keyword evidence="4" id="KW-0949">S-adenosyl-L-methionine</keyword>
<proteinExistence type="evidence at protein level"/>
<dbReference type="RGD" id="708387">
    <property type="gene designation" value="Cdk5rap1"/>
</dbReference>
<organism evidence="12 13">
    <name type="scientific">Rattus norvegicus</name>
    <name type="common">Rat</name>
    <dbReference type="NCBI Taxonomy" id="10116"/>
    <lineage>
        <taxon>Eukaryota</taxon>
        <taxon>Metazoa</taxon>
        <taxon>Chordata</taxon>
        <taxon>Craniata</taxon>
        <taxon>Vertebrata</taxon>
        <taxon>Euteleostomi</taxon>
        <taxon>Mammalia</taxon>
        <taxon>Eutheria</taxon>
        <taxon>Euarchontoglires</taxon>
        <taxon>Glires</taxon>
        <taxon>Rodentia</taxon>
        <taxon>Myomorpha</taxon>
        <taxon>Muroidea</taxon>
        <taxon>Muridae</taxon>
        <taxon>Murinae</taxon>
        <taxon>Rattus</taxon>
    </lineage>
</organism>
<dbReference type="InterPro" id="IPR005839">
    <property type="entry name" value="Methylthiotransferase"/>
</dbReference>
<dbReference type="InterPro" id="IPR023404">
    <property type="entry name" value="rSAM_horseshoe"/>
</dbReference>
<dbReference type="InterPro" id="IPR058240">
    <property type="entry name" value="rSAM_sf"/>
</dbReference>
<evidence type="ECO:0000256" key="7">
    <source>
        <dbReference type="ARBA" id="ARBA00023014"/>
    </source>
</evidence>
<keyword evidence="13" id="KW-1185">Reference proteome</keyword>
<dbReference type="InterPro" id="IPR006463">
    <property type="entry name" value="MiaB_methiolase"/>
</dbReference>
<dbReference type="PANTHER" id="PTHR43020:SF2">
    <property type="entry name" value="MITOCHONDRIAL TRNA METHYLTHIOTRANSFERASE CDK5RAP1"/>
    <property type="match status" value="1"/>
</dbReference>
<dbReference type="InterPro" id="IPR002792">
    <property type="entry name" value="TRAM_dom"/>
</dbReference>
<dbReference type="PANTHER" id="PTHR43020">
    <property type="entry name" value="CDK5 REGULATORY SUBUNIT-ASSOCIATED PROTEIN 1"/>
    <property type="match status" value="1"/>
</dbReference>
<dbReference type="Proteomes" id="UP000002494">
    <property type="component" value="Chromosome 3"/>
</dbReference>
<keyword evidence="6" id="KW-0408">Iron</keyword>
<evidence type="ECO:0000256" key="3">
    <source>
        <dbReference type="ARBA" id="ARBA00022485"/>
    </source>
</evidence>
<comment type="cofactor">
    <cofactor evidence="1">
        <name>[4Fe-4S] cluster</name>
        <dbReference type="ChEBI" id="CHEBI:49883"/>
    </cofactor>
</comment>
<evidence type="ECO:0000256" key="2">
    <source>
        <dbReference type="ARBA" id="ARBA00009815"/>
    </source>
</evidence>
<dbReference type="PROSITE" id="PS51918">
    <property type="entry name" value="RADICAL_SAM"/>
    <property type="match status" value="1"/>
</dbReference>
<evidence type="ECO:0000256" key="1">
    <source>
        <dbReference type="ARBA" id="ARBA00001966"/>
    </source>
</evidence>
<evidence type="ECO:0000313" key="12">
    <source>
        <dbReference type="Ensembl" id="ENSRNOP00000110028.1"/>
    </source>
</evidence>
<evidence type="ECO:0000256" key="6">
    <source>
        <dbReference type="ARBA" id="ARBA00023004"/>
    </source>
</evidence>
<keyword evidence="5" id="KW-0479">Metal-binding</keyword>
<evidence type="ECO:0000256" key="5">
    <source>
        <dbReference type="ARBA" id="ARBA00022723"/>
    </source>
</evidence>
<keyword evidence="14" id="KW-1267">Proteomics identification</keyword>
<dbReference type="InterPro" id="IPR038135">
    <property type="entry name" value="Methylthiotransferase_N_sf"/>
</dbReference>
<reference evidence="12" key="3">
    <citation type="submission" date="2025-09" db="UniProtKB">
        <authorList>
            <consortium name="Ensembl"/>
        </authorList>
    </citation>
    <scope>IDENTIFICATION</scope>
    <source>
        <strain evidence="12">Brown Norway</strain>
    </source>
</reference>
<accession>A0ABK0M4V6</accession>
<reference evidence="12" key="1">
    <citation type="submission" date="2024-01" db="EMBL/GenBank/DDBJ databases">
        <title>GRCr8: a new rat reference genome assembly contstructed from accurate long reads and long range scaffolding.</title>
        <authorList>
            <person name="Doris P.A."/>
            <person name="Kalbfleisch T."/>
            <person name="Li K."/>
            <person name="Howe K."/>
            <person name="Wood J."/>
        </authorList>
    </citation>
    <scope>NUCLEOTIDE SEQUENCE [LARGE SCALE GENOMIC DNA]</scope>
    <source>
        <strain evidence="12">Brown Norway</strain>
    </source>
</reference>